<dbReference type="InterPro" id="IPR036915">
    <property type="entry name" value="Cyclin-like_sf"/>
</dbReference>
<dbReference type="GeneID" id="26303733"/>
<dbReference type="Gene3D" id="1.10.472.10">
    <property type="entry name" value="Cyclin-like"/>
    <property type="match status" value="2"/>
</dbReference>
<gene>
    <name evidence="1" type="ORF">PAN0_006c3011</name>
</gene>
<dbReference type="SUPFAM" id="SSF47954">
    <property type="entry name" value="Cyclin-like"/>
    <property type="match status" value="2"/>
</dbReference>
<proteinExistence type="predicted"/>
<dbReference type="HOGENOM" id="CLU_022000_3_2_1"/>
<dbReference type="InterPro" id="IPR006671">
    <property type="entry name" value="Cyclin_N"/>
</dbReference>
<dbReference type="RefSeq" id="XP_014657139.1">
    <property type="nucleotide sequence ID" value="XM_014801653.1"/>
</dbReference>
<reference evidence="2" key="1">
    <citation type="journal article" date="2014" name="Genome Announc.">
        <title>Draft Genome Sequence of the Yeast Pseudozyma antarctica Type Strain JCM10317, a Producer of the Glycolipid Biosurfactants, Mannosylerythritol Lipids.</title>
        <authorList>
            <person name="Saika A."/>
            <person name="Koike H."/>
            <person name="Hori T."/>
            <person name="Fukuoka T."/>
            <person name="Sato S."/>
            <person name="Habe H."/>
            <person name="Kitamoto D."/>
            <person name="Morita T."/>
        </authorList>
    </citation>
    <scope>NUCLEOTIDE SEQUENCE [LARGE SCALE GENOMIC DNA]</scope>
    <source>
        <strain evidence="2">JCM 10317</strain>
    </source>
</reference>
<organism evidence="1 2">
    <name type="scientific">Pseudozyma antarctica</name>
    <name type="common">Yeast</name>
    <name type="synonym">Candida antarctica</name>
    <dbReference type="NCBI Taxonomy" id="84753"/>
    <lineage>
        <taxon>Eukaryota</taxon>
        <taxon>Fungi</taxon>
        <taxon>Dikarya</taxon>
        <taxon>Basidiomycota</taxon>
        <taxon>Ustilaginomycotina</taxon>
        <taxon>Ustilaginomycetes</taxon>
        <taxon>Ustilaginales</taxon>
        <taxon>Ustilaginaceae</taxon>
        <taxon>Moesziomyces</taxon>
    </lineage>
</organism>
<sequence>MMLNPLATREQLELTPCMNDGLPHHLEMELRALGCQIIQQTGVLLRLPQRTAAVAQVFFHRFWYTSSMADFSASEIALGCVLLSTKLEETQVLLRHLVNAFHSAMFQLQDRVPPEDRVRVANATSSQSSTRKYRPLAYNSGEYERLRECAMVAEMQILKRLGFNVQVVLPHALLPNYLQALGLASSDLQVTPKTLARQPPDNAKRGDTEPSLQRMSFAQYAWSFLNDALQTPVVCLFGPHVVACAAIALAADLCVPRVKLPVDPAPWWLVFDASEPEIRIACSHVLWRYRHRSSLVTAPLLLDRQELREYVVALSADAEADSVAVAARSGPAT</sequence>
<keyword evidence="2" id="KW-1185">Reference proteome</keyword>
<dbReference type="GO" id="GO:0006357">
    <property type="term" value="P:regulation of transcription by RNA polymerase II"/>
    <property type="evidence" value="ECO:0007669"/>
    <property type="project" value="InterPro"/>
</dbReference>
<evidence type="ECO:0000313" key="1">
    <source>
        <dbReference type="EMBL" id="GAK64796.1"/>
    </source>
</evidence>
<dbReference type="PIRSF" id="PIRSF036580">
    <property type="entry name" value="Cyclin_L"/>
    <property type="match status" value="1"/>
</dbReference>
<dbReference type="AlphaFoldDB" id="A0A081CDQ0"/>
<dbReference type="Pfam" id="PF00134">
    <property type="entry name" value="Cyclin_N"/>
    <property type="match status" value="1"/>
</dbReference>
<dbReference type="Proteomes" id="UP000053758">
    <property type="component" value="Unassembled WGS sequence"/>
</dbReference>
<dbReference type="EMBL" id="DF830073">
    <property type="protein sequence ID" value="GAK64796.1"/>
    <property type="molecule type" value="Genomic_DNA"/>
</dbReference>
<dbReference type="PANTHER" id="PTHR10026">
    <property type="entry name" value="CYCLIN"/>
    <property type="match status" value="1"/>
</dbReference>
<dbReference type="GO" id="GO:0016538">
    <property type="term" value="F:cyclin-dependent protein serine/threonine kinase regulator activity"/>
    <property type="evidence" value="ECO:0007669"/>
    <property type="project" value="InterPro"/>
</dbReference>
<evidence type="ECO:0000313" key="2">
    <source>
        <dbReference type="Proteomes" id="UP000053758"/>
    </source>
</evidence>
<accession>A0A081CDQ0</accession>
<protein>
    <submittedName>
        <fullName evidence="1">Cyclin-like protein</fullName>
    </submittedName>
</protein>
<name>A0A081CDQ0_PSEA2</name>
<dbReference type="OrthoDB" id="10264655at2759"/>
<dbReference type="InterPro" id="IPR043198">
    <property type="entry name" value="Cyclin/Ssn8"/>
</dbReference>